<dbReference type="Proteomes" id="UP000193224">
    <property type="component" value="Unassembled WGS sequence"/>
</dbReference>
<evidence type="ECO:0000259" key="2">
    <source>
        <dbReference type="Pfam" id="PF11412"/>
    </source>
</evidence>
<evidence type="ECO:0000256" key="1">
    <source>
        <dbReference type="SAM" id="SignalP"/>
    </source>
</evidence>
<feature type="chain" id="PRO_5012846772" description="Thiol:disulfide interchange protein DsbD N-terminal domain-containing protein" evidence="1">
    <location>
        <begin position="23"/>
        <end position="275"/>
    </location>
</feature>
<evidence type="ECO:0000313" key="3">
    <source>
        <dbReference type="EMBL" id="SMC12942.1"/>
    </source>
</evidence>
<keyword evidence="4" id="KW-1185">Reference proteome</keyword>
<protein>
    <recommendedName>
        <fullName evidence="2">Thiol:disulfide interchange protein DsbD N-terminal domain-containing protein</fullName>
    </recommendedName>
</protein>
<dbReference type="AlphaFoldDB" id="A0A1X7BTJ7"/>
<accession>A0A1X7BTJ7</accession>
<name>A0A1X7BTJ7_9RHOB</name>
<keyword evidence="1" id="KW-0732">Signal</keyword>
<reference evidence="3 4" key="1">
    <citation type="submission" date="2017-03" db="EMBL/GenBank/DDBJ databases">
        <authorList>
            <person name="Afonso C.L."/>
            <person name="Miller P.J."/>
            <person name="Scott M.A."/>
            <person name="Spackman E."/>
            <person name="Goraichik I."/>
            <person name="Dimitrov K.M."/>
            <person name="Suarez D.L."/>
            <person name="Swayne D.E."/>
        </authorList>
    </citation>
    <scope>NUCLEOTIDE SEQUENCE [LARGE SCALE GENOMIC DNA]</scope>
    <source>
        <strain evidence="3 4">CECT 7745</strain>
    </source>
</reference>
<feature type="signal peptide" evidence="1">
    <location>
        <begin position="1"/>
        <end position="22"/>
    </location>
</feature>
<dbReference type="EMBL" id="FWXB01000010">
    <property type="protein sequence ID" value="SMC12942.1"/>
    <property type="molecule type" value="Genomic_DNA"/>
</dbReference>
<dbReference type="InterPro" id="IPR028250">
    <property type="entry name" value="DsbDN"/>
</dbReference>
<dbReference type="Pfam" id="PF11412">
    <property type="entry name" value="DsbD_N"/>
    <property type="match status" value="1"/>
</dbReference>
<sequence length="275" mass="29386">MAHLRVMIRIVFNLFLSVAALAALPVAAQQNSDILDASILTGWQRADGKHVAALHLKLNDGWKTYWRSPGDAGIPPQFTWSGSRNLSNVAVSWPAPKRILQSGVHTIGYENSLTLPLTLTPTQKSKPISLDGEIIIGVCKDVCVPMTLKLSQDLPAGQTKPDPRIVAALADRPYSAAEAGVARVACHISPLADGLHLRAEVDLPATGAGELAVIETANPQVWVAQAKTSRQGGRLIAETELYHVEGRTFAINRSGLRITVLGKKHAVEIQGCPAG</sequence>
<proteinExistence type="predicted"/>
<dbReference type="OrthoDB" id="9811036at2"/>
<evidence type="ECO:0000313" key="4">
    <source>
        <dbReference type="Proteomes" id="UP000193224"/>
    </source>
</evidence>
<organism evidence="3 4">
    <name type="scientific">Roseovarius aestuarii</name>
    <dbReference type="NCBI Taxonomy" id="475083"/>
    <lineage>
        <taxon>Bacteria</taxon>
        <taxon>Pseudomonadati</taxon>
        <taxon>Pseudomonadota</taxon>
        <taxon>Alphaproteobacteria</taxon>
        <taxon>Rhodobacterales</taxon>
        <taxon>Roseobacteraceae</taxon>
        <taxon>Roseovarius</taxon>
    </lineage>
</organism>
<gene>
    <name evidence="3" type="ORF">ROA7745_02775</name>
</gene>
<feature type="domain" description="Thiol:disulfide interchange protein DsbD N-terminal" evidence="2">
    <location>
        <begin position="46"/>
        <end position="151"/>
    </location>
</feature>